<organism evidence="1 2">
    <name type="scientific">Coniosporium uncinatum</name>
    <dbReference type="NCBI Taxonomy" id="93489"/>
    <lineage>
        <taxon>Eukaryota</taxon>
        <taxon>Fungi</taxon>
        <taxon>Dikarya</taxon>
        <taxon>Ascomycota</taxon>
        <taxon>Pezizomycotina</taxon>
        <taxon>Dothideomycetes</taxon>
        <taxon>Dothideomycetes incertae sedis</taxon>
        <taxon>Coniosporium</taxon>
    </lineage>
</organism>
<dbReference type="Proteomes" id="UP001186974">
    <property type="component" value="Unassembled WGS sequence"/>
</dbReference>
<keyword evidence="2" id="KW-1185">Reference proteome</keyword>
<dbReference type="EMBL" id="JAWDJW010001622">
    <property type="protein sequence ID" value="KAK3078774.1"/>
    <property type="molecule type" value="Genomic_DNA"/>
</dbReference>
<gene>
    <name evidence="1" type="ORF">LTS18_006651</name>
</gene>
<accession>A0ACC3DQ83</accession>
<comment type="caution">
    <text evidence="1">The sequence shown here is derived from an EMBL/GenBank/DDBJ whole genome shotgun (WGS) entry which is preliminary data.</text>
</comment>
<evidence type="ECO:0000313" key="1">
    <source>
        <dbReference type="EMBL" id="KAK3078774.1"/>
    </source>
</evidence>
<protein>
    <submittedName>
        <fullName evidence="1">Uncharacterized protein</fullName>
    </submittedName>
</protein>
<proteinExistence type="predicted"/>
<name>A0ACC3DQ83_9PEZI</name>
<sequence>MSAIKAEGDHSPSDDEKKLGVEPGQFETATVDTLPPDPDDSLSAEERAKIDRALLWKLDIQLIPWLSFLYLISFLDRTNIGNARVAGLARDLHMTSGQYNASLSIFFVSYALFEPLTNVLLKRMRPSVFLPLTMLLWGIVMVTMGLVHNFSGLAAARWFLGMTEAGLFPG</sequence>
<reference evidence="1" key="1">
    <citation type="submission" date="2024-09" db="EMBL/GenBank/DDBJ databases">
        <title>Black Yeasts Isolated from many extreme environments.</title>
        <authorList>
            <person name="Coleine C."/>
            <person name="Stajich J.E."/>
            <person name="Selbmann L."/>
        </authorList>
    </citation>
    <scope>NUCLEOTIDE SEQUENCE</scope>
    <source>
        <strain evidence="1">CCFEE 5737</strain>
    </source>
</reference>
<feature type="non-terminal residue" evidence="1">
    <location>
        <position position="170"/>
    </location>
</feature>
<evidence type="ECO:0000313" key="2">
    <source>
        <dbReference type="Proteomes" id="UP001186974"/>
    </source>
</evidence>